<name>A0A166E5G2_9AGAM</name>
<gene>
    <name evidence="2" type="ORF">FIBSPDRAFT_84523</name>
</gene>
<feature type="region of interest" description="Disordered" evidence="1">
    <location>
        <begin position="360"/>
        <end position="426"/>
    </location>
</feature>
<organism evidence="2 3">
    <name type="scientific">Athelia psychrophila</name>
    <dbReference type="NCBI Taxonomy" id="1759441"/>
    <lineage>
        <taxon>Eukaryota</taxon>
        <taxon>Fungi</taxon>
        <taxon>Dikarya</taxon>
        <taxon>Basidiomycota</taxon>
        <taxon>Agaricomycotina</taxon>
        <taxon>Agaricomycetes</taxon>
        <taxon>Agaricomycetidae</taxon>
        <taxon>Atheliales</taxon>
        <taxon>Atheliaceae</taxon>
        <taxon>Athelia</taxon>
    </lineage>
</organism>
<proteinExistence type="predicted"/>
<dbReference type="OrthoDB" id="2634326at2759"/>
<dbReference type="AlphaFoldDB" id="A0A166E5G2"/>
<dbReference type="EMBL" id="KV417605">
    <property type="protein sequence ID" value="KZP15413.1"/>
    <property type="molecule type" value="Genomic_DNA"/>
</dbReference>
<keyword evidence="3" id="KW-1185">Reference proteome</keyword>
<sequence length="743" mass="83650">MDVGTVEMDPVRAIEEFCCSLARPNNFNALHGEIGVIRGNYIITSPNMNWVPKLQLQKSSVQLCKDMRFGENDYMQLPQWYHDAFPHLAAVPQRPSEGLESPYGCMFSTPTSRDDFALLDARAADKFPGFLKPHIMAPLRPLKDELKADANRFLERRPTEGLLGDIQPQVSGAISALVHTWLVLDESAAGFEEKCLELAEFQRAWLDLKGMMNWADWSAEFDRTRLRPTTPRLTMGCFTESLTMAMRLFDMNIPLWLVRPKAAVLQGKIYIKLATSRTWAAESLSPPVCIQRHNFLQEIYNASPRVARHYIVQRAYSRTRPVSFHLDGLGQAVYRPIPHNDMGKDAHSIILDLATMRAQGPPLGESTSSTGAGSTATSAQASSRQQPTSSSSKSSHSSRNQGPYTKFAPMRGVKFQPNTRTEVSPWKQGPKFEEIDGVDQPYTIGAWRHAVANLDFRRPRMEEPKTHSYALPPPFLFMGGNAGRIKQVICSWLHLRRMWLAQLRVAPEGSLVLKCQTWRDVLKFSLGGPPSKQSNVGGDNMAKIQSDLKKLGMDVSANGRVITMANGQLLQESHDIYAGGASRIDLVSWRGRPINVDGETIPPYVVTEILYEMHELGFRQDLIQLDRSMTGSDEDIRNRQDRLAHCWHTSGDAVDIEWPADEDVGLASVRIRNRLPYLRGLYAVCCTWASFRMPEGMEEMLEHGLSERTLRDLEGRLVCAVAQVFYDVFSRAMVAPRRLFCPK</sequence>
<reference evidence="2 3" key="1">
    <citation type="journal article" date="2016" name="Mol. Biol. Evol.">
        <title>Comparative Genomics of Early-Diverging Mushroom-Forming Fungi Provides Insights into the Origins of Lignocellulose Decay Capabilities.</title>
        <authorList>
            <person name="Nagy L.G."/>
            <person name="Riley R."/>
            <person name="Tritt A."/>
            <person name="Adam C."/>
            <person name="Daum C."/>
            <person name="Floudas D."/>
            <person name="Sun H."/>
            <person name="Yadav J.S."/>
            <person name="Pangilinan J."/>
            <person name="Larsson K.H."/>
            <person name="Matsuura K."/>
            <person name="Barry K."/>
            <person name="Labutti K."/>
            <person name="Kuo R."/>
            <person name="Ohm R.A."/>
            <person name="Bhattacharya S.S."/>
            <person name="Shirouzu T."/>
            <person name="Yoshinaga Y."/>
            <person name="Martin F.M."/>
            <person name="Grigoriev I.V."/>
            <person name="Hibbett D.S."/>
        </authorList>
    </citation>
    <scope>NUCLEOTIDE SEQUENCE [LARGE SCALE GENOMIC DNA]</scope>
    <source>
        <strain evidence="2 3">CBS 109695</strain>
    </source>
</reference>
<feature type="compositionally biased region" description="Low complexity" evidence="1">
    <location>
        <begin position="366"/>
        <end position="398"/>
    </location>
</feature>
<evidence type="ECO:0000313" key="3">
    <source>
        <dbReference type="Proteomes" id="UP000076532"/>
    </source>
</evidence>
<accession>A0A166E5G2</accession>
<evidence type="ECO:0000313" key="2">
    <source>
        <dbReference type="EMBL" id="KZP15413.1"/>
    </source>
</evidence>
<evidence type="ECO:0000256" key="1">
    <source>
        <dbReference type="SAM" id="MobiDB-lite"/>
    </source>
</evidence>
<dbReference type="STRING" id="436010.A0A166E5G2"/>
<dbReference type="Proteomes" id="UP000076532">
    <property type="component" value="Unassembled WGS sequence"/>
</dbReference>
<protein>
    <submittedName>
        <fullName evidence="2">Uncharacterized protein</fullName>
    </submittedName>
</protein>